<feature type="transmembrane region" description="Helical" evidence="2">
    <location>
        <begin position="7"/>
        <end position="25"/>
    </location>
</feature>
<evidence type="ECO:0000313" key="4">
    <source>
        <dbReference type="Proteomes" id="UP000288279"/>
    </source>
</evidence>
<feature type="transmembrane region" description="Helical" evidence="2">
    <location>
        <begin position="63"/>
        <end position="87"/>
    </location>
</feature>
<dbReference type="GO" id="GO:0016020">
    <property type="term" value="C:membrane"/>
    <property type="evidence" value="ECO:0007669"/>
    <property type="project" value="InterPro"/>
</dbReference>
<dbReference type="PANTHER" id="PTHR33219">
    <property type="entry name" value="YLMG HOMOLOG PROTEIN 2, CHLOROPLASTIC"/>
    <property type="match status" value="1"/>
</dbReference>
<reference evidence="3 4" key="1">
    <citation type="journal article" date="2011" name="Front. Microbiol.">
        <title>Genomic signatures of strain selection and enhancement in Bacillus atrophaeus var. globigii, a historical biowarfare simulant.</title>
        <authorList>
            <person name="Gibbons H.S."/>
            <person name="Broomall S.M."/>
            <person name="McNew L.A."/>
            <person name="Daligault H."/>
            <person name="Chapman C."/>
            <person name="Bruce D."/>
            <person name="Karavis M."/>
            <person name="Krepps M."/>
            <person name="McGregor P.A."/>
            <person name="Hong C."/>
            <person name="Park K.H."/>
            <person name="Akmal A."/>
            <person name="Feldman A."/>
            <person name="Lin J.S."/>
            <person name="Chang W.E."/>
            <person name="Higgs B.W."/>
            <person name="Demirev P."/>
            <person name="Lindquist J."/>
            <person name="Liem A."/>
            <person name="Fochler E."/>
            <person name="Read T.D."/>
            <person name="Tapia R."/>
            <person name="Johnson S."/>
            <person name="Bishop-Lilly K.A."/>
            <person name="Detter C."/>
            <person name="Han C."/>
            <person name="Sozhamannan S."/>
            <person name="Rosenzweig C.N."/>
            <person name="Skowronski E.W."/>
        </authorList>
    </citation>
    <scope>NUCLEOTIDE SEQUENCE [LARGE SCALE GENOMIC DNA]</scope>
    <source>
        <strain evidence="3 4">PIT1</strain>
    </source>
</reference>
<comment type="similarity">
    <text evidence="1">Belongs to the YggT family.</text>
</comment>
<keyword evidence="2" id="KW-1133">Transmembrane helix</keyword>
<keyword evidence="2" id="KW-0812">Transmembrane</keyword>
<dbReference type="OrthoDB" id="9806665at2"/>
<dbReference type="PANTHER" id="PTHR33219:SF14">
    <property type="entry name" value="PROTEIN COFACTOR ASSEMBLY OF COMPLEX C SUBUNIT B CCB3, CHLOROPLASTIC-RELATED"/>
    <property type="match status" value="1"/>
</dbReference>
<proteinExistence type="inferred from homology"/>
<evidence type="ECO:0000313" key="3">
    <source>
        <dbReference type="EMBL" id="RUO78971.1"/>
    </source>
</evidence>
<dbReference type="AlphaFoldDB" id="A0A432ZM71"/>
<gene>
    <name evidence="3" type="ORF">CWI83_00120</name>
</gene>
<sequence length="174" mass="19528">MQLIEFLVRIAFELYLMVMILRVWLQVSRADFYNPLSQFVVKATNPIVTPLRSVIPTVGRWDLAALTLAYVISVSKFLALFAMLGYASNVPDLLRFGLLGLAQQFFDLLFWVLIIRAIMSWFVQGYNPMVGLLVQLTEPILAPVRRIIPPLGGLDLSVLIVLIAIQAVRVVLGV</sequence>
<organism evidence="3 4">
    <name type="scientific">Pseudidiomarina taiwanensis</name>
    <dbReference type="NCBI Taxonomy" id="337250"/>
    <lineage>
        <taxon>Bacteria</taxon>
        <taxon>Pseudomonadati</taxon>
        <taxon>Pseudomonadota</taxon>
        <taxon>Gammaproteobacteria</taxon>
        <taxon>Alteromonadales</taxon>
        <taxon>Idiomarinaceae</taxon>
        <taxon>Pseudidiomarina</taxon>
    </lineage>
</organism>
<dbReference type="Pfam" id="PF02325">
    <property type="entry name" value="CCB3_YggT"/>
    <property type="match status" value="2"/>
</dbReference>
<comment type="caution">
    <text evidence="3">The sequence shown here is derived from an EMBL/GenBank/DDBJ whole genome shotgun (WGS) entry which is preliminary data.</text>
</comment>
<feature type="transmembrane region" description="Helical" evidence="2">
    <location>
        <begin position="147"/>
        <end position="172"/>
    </location>
</feature>
<name>A0A432ZM71_9GAMM</name>
<dbReference type="Proteomes" id="UP000288279">
    <property type="component" value="Unassembled WGS sequence"/>
</dbReference>
<protein>
    <recommendedName>
        <fullName evidence="5">YggT family protein</fullName>
    </recommendedName>
</protein>
<dbReference type="RefSeq" id="WP_126824077.1">
    <property type="nucleotide sequence ID" value="NZ_PIQG01000001.1"/>
</dbReference>
<accession>A0A432ZM71</accession>
<dbReference type="EMBL" id="PIQG01000001">
    <property type="protein sequence ID" value="RUO78971.1"/>
    <property type="molecule type" value="Genomic_DNA"/>
</dbReference>
<keyword evidence="2" id="KW-0472">Membrane</keyword>
<evidence type="ECO:0000256" key="2">
    <source>
        <dbReference type="SAM" id="Phobius"/>
    </source>
</evidence>
<dbReference type="InterPro" id="IPR003425">
    <property type="entry name" value="CCB3/YggT"/>
</dbReference>
<keyword evidence="4" id="KW-1185">Reference proteome</keyword>
<evidence type="ECO:0008006" key="5">
    <source>
        <dbReference type="Google" id="ProtNLM"/>
    </source>
</evidence>
<evidence type="ECO:0000256" key="1">
    <source>
        <dbReference type="ARBA" id="ARBA00010894"/>
    </source>
</evidence>